<dbReference type="GO" id="GO:0005886">
    <property type="term" value="C:plasma membrane"/>
    <property type="evidence" value="ECO:0007669"/>
    <property type="project" value="UniProtKB-SubCell"/>
</dbReference>
<dbReference type="PANTHER" id="PTHR22907">
    <property type="entry name" value="GH04558P"/>
    <property type="match status" value="1"/>
</dbReference>
<dbReference type="InterPro" id="IPR057475">
    <property type="entry name" value="CUT_C"/>
</dbReference>
<organism evidence="13">
    <name type="scientific">Soboliphyme baturini</name>
    <dbReference type="NCBI Taxonomy" id="241478"/>
    <lineage>
        <taxon>Eukaryota</taxon>
        <taxon>Metazoa</taxon>
        <taxon>Ecdysozoa</taxon>
        <taxon>Nematoda</taxon>
        <taxon>Enoplea</taxon>
        <taxon>Dorylaimia</taxon>
        <taxon>Dioctophymatida</taxon>
        <taxon>Dioctophymatoidea</taxon>
        <taxon>Soboliphymatidae</taxon>
        <taxon>Soboliphyme</taxon>
    </lineage>
</organism>
<dbReference type="InterPro" id="IPR001507">
    <property type="entry name" value="ZP_dom"/>
</dbReference>
<dbReference type="InterPro" id="IPR051962">
    <property type="entry name" value="Cuticlin"/>
</dbReference>
<accession>A0A183IGK9</accession>
<evidence type="ECO:0000256" key="4">
    <source>
        <dbReference type="ARBA" id="ARBA00022692"/>
    </source>
</evidence>
<evidence type="ECO:0000256" key="5">
    <source>
        <dbReference type="ARBA" id="ARBA00022729"/>
    </source>
</evidence>
<dbReference type="Gene3D" id="2.60.40.4100">
    <property type="entry name" value="Zona pellucida, ZP-C domain"/>
    <property type="match status" value="1"/>
</dbReference>
<dbReference type="InterPro" id="IPR042235">
    <property type="entry name" value="ZP-C_dom"/>
</dbReference>
<evidence type="ECO:0000313" key="12">
    <source>
        <dbReference type="Proteomes" id="UP000270296"/>
    </source>
</evidence>
<dbReference type="AlphaFoldDB" id="A0A183IGK9"/>
<evidence type="ECO:0000256" key="1">
    <source>
        <dbReference type="ARBA" id="ARBA00004251"/>
    </source>
</evidence>
<keyword evidence="12" id="KW-1185">Reference proteome</keyword>
<dbReference type="Proteomes" id="UP000270296">
    <property type="component" value="Unassembled WGS sequence"/>
</dbReference>
<dbReference type="WBParaSite" id="SBAD_0000288401-mRNA-1">
    <property type="protein sequence ID" value="SBAD_0000288401-mRNA-1"/>
    <property type="gene ID" value="SBAD_0000288401"/>
</dbReference>
<keyword evidence="3" id="KW-1003">Cell membrane</keyword>
<feature type="signal peptide" evidence="9">
    <location>
        <begin position="1"/>
        <end position="19"/>
    </location>
</feature>
<dbReference type="PANTHER" id="PTHR22907:SF59">
    <property type="entry name" value="CUTICLIN-LIKE PROTEIN 19"/>
    <property type="match status" value="1"/>
</dbReference>
<dbReference type="InterPro" id="IPR056953">
    <property type="entry name" value="CUT_N"/>
</dbReference>
<keyword evidence="4 8" id="KW-0812">Transmembrane</keyword>
<feature type="transmembrane region" description="Helical" evidence="8">
    <location>
        <begin position="380"/>
        <end position="404"/>
    </location>
</feature>
<sequence>MSHCLVFALTFKRCLLASAVQCTENTIVVNFVTKNPFQGRIFVKGMADKPDCTQSYFRTMTPTTTPSIAFGFGMCNMIRARTVDPQPGMIQSLMVIISFHKLFITKIDKVYKIQCFYMETQQTVTLVQSFAGLLMDTNRMPTCTYEVRRGGPDGPIIRFAQVGEPVYHEWSCDSNTHNILVKDCCVDDGQGNQYKIIDENGCAVDPVILGDITYTVTGPAKAYVNGFVFKYADKPSVFYQCTVQLCNKGDEYCESLTVVCCQNLSRQSRSCILYLLQPPSCGLMATTPSTFSWPIRRTQLTKKRQQRSRRLARMNDTTGSAAGKYSQEIDLFTQTMTVLDLDDFESSNDMESLRRMSQNYPRTIDEESGDNGKSFCFSAFSFSAFMTFVAIVFTTTVVAFCMICKRKQSQEKAKPHK</sequence>
<name>A0A183IGK9_9BILA</name>
<protein>
    <submittedName>
        <fullName evidence="13">ZP domain-containing protein</fullName>
    </submittedName>
</protein>
<evidence type="ECO:0000313" key="11">
    <source>
        <dbReference type="EMBL" id="VDO98794.1"/>
    </source>
</evidence>
<evidence type="ECO:0000256" key="6">
    <source>
        <dbReference type="ARBA" id="ARBA00022989"/>
    </source>
</evidence>
<proteinExistence type="predicted"/>
<reference evidence="13" key="1">
    <citation type="submission" date="2016-06" db="UniProtKB">
        <authorList>
            <consortium name="WormBaseParasite"/>
        </authorList>
    </citation>
    <scope>IDENTIFICATION</scope>
</reference>
<feature type="domain" description="ZP" evidence="10">
    <location>
        <begin position="21"/>
        <end position="268"/>
    </location>
</feature>
<dbReference type="PROSITE" id="PS51034">
    <property type="entry name" value="ZP_2"/>
    <property type="match status" value="1"/>
</dbReference>
<keyword evidence="2" id="KW-0193">Cuticle</keyword>
<evidence type="ECO:0000256" key="9">
    <source>
        <dbReference type="SAM" id="SignalP"/>
    </source>
</evidence>
<evidence type="ECO:0000256" key="3">
    <source>
        <dbReference type="ARBA" id="ARBA00022475"/>
    </source>
</evidence>
<keyword evidence="6 8" id="KW-1133">Transmembrane helix</keyword>
<dbReference type="Pfam" id="PF25057">
    <property type="entry name" value="CUT_N"/>
    <property type="match status" value="1"/>
</dbReference>
<evidence type="ECO:0000313" key="13">
    <source>
        <dbReference type="WBParaSite" id="SBAD_0000288401-mRNA-1"/>
    </source>
</evidence>
<reference evidence="11 12" key="2">
    <citation type="submission" date="2018-11" db="EMBL/GenBank/DDBJ databases">
        <authorList>
            <consortium name="Pathogen Informatics"/>
        </authorList>
    </citation>
    <scope>NUCLEOTIDE SEQUENCE [LARGE SCALE GENOMIC DNA]</scope>
</reference>
<keyword evidence="7 8" id="KW-0472">Membrane</keyword>
<gene>
    <name evidence="11" type="ORF">SBAD_LOCUS2754</name>
</gene>
<evidence type="ECO:0000256" key="7">
    <source>
        <dbReference type="ARBA" id="ARBA00023136"/>
    </source>
</evidence>
<evidence type="ECO:0000256" key="8">
    <source>
        <dbReference type="SAM" id="Phobius"/>
    </source>
</evidence>
<comment type="subcellular location">
    <subcellularLocation>
        <location evidence="1">Cell membrane</location>
        <topology evidence="1">Single-pass type I membrane protein</topology>
    </subcellularLocation>
</comment>
<evidence type="ECO:0000256" key="2">
    <source>
        <dbReference type="ARBA" id="ARBA00022460"/>
    </source>
</evidence>
<dbReference type="Pfam" id="PF25301">
    <property type="entry name" value="CUT_C"/>
    <property type="match status" value="1"/>
</dbReference>
<keyword evidence="5 9" id="KW-0732">Signal</keyword>
<dbReference type="GO" id="GO:0042302">
    <property type="term" value="F:structural constituent of cuticle"/>
    <property type="evidence" value="ECO:0007669"/>
    <property type="project" value="UniProtKB-KW"/>
</dbReference>
<dbReference type="EMBL" id="UZAM01007386">
    <property type="protein sequence ID" value="VDO98794.1"/>
    <property type="molecule type" value="Genomic_DNA"/>
</dbReference>
<feature type="chain" id="PRO_5043139966" evidence="9">
    <location>
        <begin position="20"/>
        <end position="417"/>
    </location>
</feature>
<evidence type="ECO:0000259" key="10">
    <source>
        <dbReference type="PROSITE" id="PS51034"/>
    </source>
</evidence>
<dbReference type="OrthoDB" id="6139674at2759"/>
<dbReference type="SMART" id="SM00241">
    <property type="entry name" value="ZP"/>
    <property type="match status" value="1"/>
</dbReference>